<dbReference type="Pfam" id="PF00010">
    <property type="entry name" value="HLH"/>
    <property type="match status" value="1"/>
</dbReference>
<evidence type="ECO:0000256" key="5">
    <source>
        <dbReference type="ARBA" id="ARBA00023163"/>
    </source>
</evidence>
<dbReference type="InterPro" id="IPR036638">
    <property type="entry name" value="HLH_DNA-bd_sf"/>
</dbReference>
<comment type="caution">
    <text evidence="9">The sequence shown here is derived from an EMBL/GenBank/DDBJ whole genome shotgun (WGS) entry which is preliminary data.</text>
</comment>
<feature type="domain" description="BHLH" evidence="8">
    <location>
        <begin position="141"/>
        <end position="190"/>
    </location>
</feature>
<dbReference type="GO" id="GO:0005634">
    <property type="term" value="C:nucleus"/>
    <property type="evidence" value="ECO:0007669"/>
    <property type="project" value="UniProtKB-SubCell"/>
</dbReference>
<dbReference type="GO" id="GO:0000978">
    <property type="term" value="F:RNA polymerase II cis-regulatory region sequence-specific DNA binding"/>
    <property type="evidence" value="ECO:0007669"/>
    <property type="project" value="TreeGrafter"/>
</dbReference>
<dbReference type="InterPro" id="IPR045843">
    <property type="entry name" value="IND-like"/>
</dbReference>
<evidence type="ECO:0000256" key="7">
    <source>
        <dbReference type="SAM" id="MobiDB-lite"/>
    </source>
</evidence>
<dbReference type="EMBL" id="JAVXUO010002747">
    <property type="protein sequence ID" value="KAK2970194.1"/>
    <property type="molecule type" value="Genomic_DNA"/>
</dbReference>
<dbReference type="InterPro" id="IPR011598">
    <property type="entry name" value="bHLH_dom"/>
</dbReference>
<gene>
    <name evidence="9" type="ORF">RJ640_019662</name>
</gene>
<organism evidence="9 10">
    <name type="scientific">Escallonia rubra</name>
    <dbReference type="NCBI Taxonomy" id="112253"/>
    <lineage>
        <taxon>Eukaryota</taxon>
        <taxon>Viridiplantae</taxon>
        <taxon>Streptophyta</taxon>
        <taxon>Embryophyta</taxon>
        <taxon>Tracheophyta</taxon>
        <taxon>Spermatophyta</taxon>
        <taxon>Magnoliopsida</taxon>
        <taxon>eudicotyledons</taxon>
        <taxon>Gunneridae</taxon>
        <taxon>Pentapetalae</taxon>
        <taxon>asterids</taxon>
        <taxon>campanulids</taxon>
        <taxon>Escalloniales</taxon>
        <taxon>Escalloniaceae</taxon>
        <taxon>Escallonia</taxon>
    </lineage>
</organism>
<keyword evidence="10" id="KW-1185">Reference proteome</keyword>
<dbReference type="Gene3D" id="4.10.280.10">
    <property type="entry name" value="Helix-loop-helix DNA-binding domain"/>
    <property type="match status" value="1"/>
</dbReference>
<keyword evidence="5" id="KW-0804">Transcription</keyword>
<evidence type="ECO:0000256" key="3">
    <source>
        <dbReference type="ARBA" id="ARBA00023015"/>
    </source>
</evidence>
<dbReference type="Proteomes" id="UP001187471">
    <property type="component" value="Unassembled WGS sequence"/>
</dbReference>
<comment type="subcellular location">
    <subcellularLocation>
        <location evidence="1">Nucleus</location>
    </subcellularLocation>
</comment>
<sequence>MSNNPSDGPADDFLEQILGFPYAGGEANLAGNEAGLAGAGAPMMLQLSSGDGSGHLGGVGVPGGGGGGFHFPLGLSLEQGKGGFLKMDDASGSGKRFRDDVVDSRGSSMRAGYHGQTIPNTVPAMPHPPAIRPRVRARRGQATDPHSIAERLRRERIAERIRALQELVPSVNKTDRAAMLDEIVDYVKFLRLQVKVLSMSRLGGAGAVAPLVTDIPISSVEEDAGEGGRNQPAWEKWSNDGTERQVAKLMEENVGAAMQFLQTKALCIMPISLASAIYHTQSADTGSLIKSETNPPS</sequence>
<dbReference type="AlphaFoldDB" id="A0AA88QRJ8"/>
<feature type="region of interest" description="Disordered" evidence="7">
    <location>
        <begin position="86"/>
        <end position="127"/>
    </location>
</feature>
<dbReference type="SUPFAM" id="SSF47459">
    <property type="entry name" value="HLH, helix-loop-helix DNA-binding domain"/>
    <property type="match status" value="1"/>
</dbReference>
<dbReference type="SMART" id="SM00353">
    <property type="entry name" value="HLH"/>
    <property type="match status" value="1"/>
</dbReference>
<evidence type="ECO:0000256" key="4">
    <source>
        <dbReference type="ARBA" id="ARBA00023125"/>
    </source>
</evidence>
<evidence type="ECO:0000256" key="2">
    <source>
        <dbReference type="ARBA" id="ARBA00011738"/>
    </source>
</evidence>
<dbReference type="GO" id="GO:0046983">
    <property type="term" value="F:protein dimerization activity"/>
    <property type="evidence" value="ECO:0007669"/>
    <property type="project" value="InterPro"/>
</dbReference>
<proteinExistence type="predicted"/>
<dbReference type="FunFam" id="4.10.280.10:FF:000044">
    <property type="entry name" value="Basic helix-loop-helix transcription factor"/>
    <property type="match status" value="1"/>
</dbReference>
<keyword evidence="4" id="KW-0238">DNA-binding</keyword>
<dbReference type="PROSITE" id="PS50888">
    <property type="entry name" value="BHLH"/>
    <property type="match status" value="1"/>
</dbReference>
<comment type="subunit">
    <text evidence="2">Homodimer.</text>
</comment>
<dbReference type="GO" id="GO:0000981">
    <property type="term" value="F:DNA-binding transcription factor activity, RNA polymerase II-specific"/>
    <property type="evidence" value="ECO:0007669"/>
    <property type="project" value="TreeGrafter"/>
</dbReference>
<evidence type="ECO:0000256" key="1">
    <source>
        <dbReference type="ARBA" id="ARBA00004123"/>
    </source>
</evidence>
<protein>
    <recommendedName>
        <fullName evidence="8">BHLH domain-containing protein</fullName>
    </recommendedName>
</protein>
<evidence type="ECO:0000256" key="6">
    <source>
        <dbReference type="ARBA" id="ARBA00023242"/>
    </source>
</evidence>
<name>A0AA88QRJ8_9ASTE</name>
<accession>A0AA88QRJ8</accession>
<keyword evidence="6" id="KW-0539">Nucleus</keyword>
<dbReference type="PANTHER" id="PTHR16223">
    <property type="entry name" value="TRANSCRIPTION FACTOR BHLH83-RELATED"/>
    <property type="match status" value="1"/>
</dbReference>
<dbReference type="PANTHER" id="PTHR16223:SF385">
    <property type="entry name" value="TRANSCRIPTION FACTOR UNE12-LIKE ISOFORM X1"/>
    <property type="match status" value="1"/>
</dbReference>
<evidence type="ECO:0000313" key="9">
    <source>
        <dbReference type="EMBL" id="KAK2970194.1"/>
    </source>
</evidence>
<reference evidence="9" key="1">
    <citation type="submission" date="2022-12" db="EMBL/GenBank/DDBJ databases">
        <title>Draft genome assemblies for two species of Escallonia (Escalloniales).</title>
        <authorList>
            <person name="Chanderbali A."/>
            <person name="Dervinis C."/>
            <person name="Anghel I."/>
            <person name="Soltis D."/>
            <person name="Soltis P."/>
            <person name="Zapata F."/>
        </authorList>
    </citation>
    <scope>NUCLEOTIDE SEQUENCE</scope>
    <source>
        <strain evidence="9">UCBG92.1500</strain>
        <tissue evidence="9">Leaf</tissue>
    </source>
</reference>
<evidence type="ECO:0000259" key="8">
    <source>
        <dbReference type="PROSITE" id="PS50888"/>
    </source>
</evidence>
<keyword evidence="3" id="KW-0805">Transcription regulation</keyword>
<evidence type="ECO:0000313" key="10">
    <source>
        <dbReference type="Proteomes" id="UP001187471"/>
    </source>
</evidence>